<dbReference type="EMBL" id="JBHRSZ010000001">
    <property type="protein sequence ID" value="MFC3149479.1"/>
    <property type="molecule type" value="Genomic_DNA"/>
</dbReference>
<dbReference type="NCBIfam" id="TIGR00901">
    <property type="entry name" value="2A0125"/>
    <property type="match status" value="1"/>
</dbReference>
<keyword evidence="9" id="KW-1185">Reference proteome</keyword>
<keyword evidence="4 6" id="KW-1133">Transmembrane helix</keyword>
<accession>A0ABV7H6F2</accession>
<gene>
    <name evidence="8" type="ORF">ACFOEK_00405</name>
</gene>
<reference evidence="9" key="1">
    <citation type="journal article" date="2019" name="Int. J. Syst. Evol. Microbiol.">
        <title>The Global Catalogue of Microorganisms (GCM) 10K type strain sequencing project: providing services to taxonomists for standard genome sequencing and annotation.</title>
        <authorList>
            <consortium name="The Broad Institute Genomics Platform"/>
            <consortium name="The Broad Institute Genome Sequencing Center for Infectious Disease"/>
            <person name="Wu L."/>
            <person name="Ma J."/>
        </authorList>
    </citation>
    <scope>NUCLEOTIDE SEQUENCE [LARGE SCALE GENOMIC DNA]</scope>
    <source>
        <strain evidence="9">KCTC 52438</strain>
    </source>
</reference>
<dbReference type="Gene3D" id="1.20.1250.20">
    <property type="entry name" value="MFS general substrate transporter like domains"/>
    <property type="match status" value="2"/>
</dbReference>
<feature type="transmembrane region" description="Helical" evidence="6">
    <location>
        <begin position="415"/>
        <end position="433"/>
    </location>
</feature>
<organism evidence="8 9">
    <name type="scientific">Litoribrevibacter euphylliae</name>
    <dbReference type="NCBI Taxonomy" id="1834034"/>
    <lineage>
        <taxon>Bacteria</taxon>
        <taxon>Pseudomonadati</taxon>
        <taxon>Pseudomonadota</taxon>
        <taxon>Gammaproteobacteria</taxon>
        <taxon>Oceanospirillales</taxon>
        <taxon>Oceanospirillaceae</taxon>
        <taxon>Litoribrevibacter</taxon>
    </lineage>
</organism>
<feature type="transmembrane region" description="Helical" evidence="6">
    <location>
        <begin position="326"/>
        <end position="344"/>
    </location>
</feature>
<dbReference type="SUPFAM" id="SSF103473">
    <property type="entry name" value="MFS general substrate transporter"/>
    <property type="match status" value="1"/>
</dbReference>
<evidence type="ECO:0000313" key="9">
    <source>
        <dbReference type="Proteomes" id="UP001595476"/>
    </source>
</evidence>
<dbReference type="PROSITE" id="PS50850">
    <property type="entry name" value="MFS"/>
    <property type="match status" value="1"/>
</dbReference>
<evidence type="ECO:0000256" key="6">
    <source>
        <dbReference type="SAM" id="Phobius"/>
    </source>
</evidence>
<evidence type="ECO:0000256" key="5">
    <source>
        <dbReference type="ARBA" id="ARBA00023136"/>
    </source>
</evidence>
<feature type="transmembrane region" description="Helical" evidence="6">
    <location>
        <begin position="183"/>
        <end position="202"/>
    </location>
</feature>
<protein>
    <submittedName>
        <fullName evidence="8">AmpG family muropeptide MFS transporter</fullName>
    </submittedName>
</protein>
<keyword evidence="2" id="KW-0813">Transport</keyword>
<feature type="transmembrane region" description="Helical" evidence="6">
    <location>
        <begin position="208"/>
        <end position="227"/>
    </location>
</feature>
<evidence type="ECO:0000313" key="8">
    <source>
        <dbReference type="EMBL" id="MFC3149479.1"/>
    </source>
</evidence>
<evidence type="ECO:0000259" key="7">
    <source>
        <dbReference type="PROSITE" id="PS50850"/>
    </source>
</evidence>
<dbReference type="Pfam" id="PF07690">
    <property type="entry name" value="MFS_1"/>
    <property type="match status" value="1"/>
</dbReference>
<keyword evidence="3 6" id="KW-0812">Transmembrane</keyword>
<feature type="transmembrane region" description="Helical" evidence="6">
    <location>
        <begin position="108"/>
        <end position="129"/>
    </location>
</feature>
<feature type="transmembrane region" description="Helical" evidence="6">
    <location>
        <begin position="73"/>
        <end position="96"/>
    </location>
</feature>
<dbReference type="InterPro" id="IPR020846">
    <property type="entry name" value="MFS_dom"/>
</dbReference>
<dbReference type="InterPro" id="IPR004752">
    <property type="entry name" value="AmpG_permease/AT-1"/>
</dbReference>
<evidence type="ECO:0000256" key="1">
    <source>
        <dbReference type="ARBA" id="ARBA00004141"/>
    </source>
</evidence>
<proteinExistence type="predicted"/>
<dbReference type="PANTHER" id="PTHR12778">
    <property type="entry name" value="SOLUTE CARRIER FAMILY 33 ACETYL-COA TRANSPORTER -RELATED"/>
    <property type="match status" value="1"/>
</dbReference>
<dbReference type="InterPro" id="IPR036259">
    <property type="entry name" value="MFS_trans_sf"/>
</dbReference>
<feature type="domain" description="Major facilitator superfamily (MFS) profile" evidence="7">
    <location>
        <begin position="35"/>
        <end position="467"/>
    </location>
</feature>
<keyword evidence="5 6" id="KW-0472">Membrane</keyword>
<evidence type="ECO:0000256" key="4">
    <source>
        <dbReference type="ARBA" id="ARBA00022989"/>
    </source>
</evidence>
<feature type="transmembrane region" description="Helical" evidence="6">
    <location>
        <begin position="284"/>
        <end position="306"/>
    </location>
</feature>
<dbReference type="PANTHER" id="PTHR12778:SF10">
    <property type="entry name" value="MAJOR FACILITATOR SUPERFAMILY DOMAIN-CONTAINING PROTEIN 3"/>
    <property type="match status" value="1"/>
</dbReference>
<evidence type="ECO:0000256" key="2">
    <source>
        <dbReference type="ARBA" id="ARBA00022448"/>
    </source>
</evidence>
<feature type="transmembrane region" description="Helical" evidence="6">
    <location>
        <begin position="378"/>
        <end position="403"/>
    </location>
</feature>
<evidence type="ECO:0000256" key="3">
    <source>
        <dbReference type="ARBA" id="ARBA00022692"/>
    </source>
</evidence>
<comment type="caution">
    <text evidence="8">The sequence shown here is derived from an EMBL/GenBank/DDBJ whole genome shotgun (WGS) entry which is preliminary data.</text>
</comment>
<sequence>MGKDAIDAQTECDLSRSERRSVSWFDALKAYFERRVLVLLLLGFSAGLPFLLVFSTLSAWLRDGDVSRSTIGFFSWIGITYSIKVFWAPVVDRVALPGLNRLFGQRRSWMLIAQMGIACGLLGMALSGIHLSEVNQMDHTVTMLALFALLVAFSSATQDIAIDAYRIEVAEAERQGVMSAAYIFGYRVALLVAGAGAFYMAHFFNWSTAYLLMTVLVGVGVLGVLIAPNVQRKDGDAIDESLAEVEWVTREVQSYPFWFRTLARWFTFAVVCPFTDFVRRYGMWAVYLLLVVGIYRISDITMGVMANPFYIDMGFSKSEIASVTKIFGFFLTIAGSAVGGLIVVKYGLLRPLLLGAGLVAITNLLFAVLAGMNEPTLTMLAVVISADNFSGGLANVAFIAFLSSLTSRSFTATQYALFSSLMTLPGKFIGGYSGVLVDWHGYEWFFIYASVIGVPAFLIIFWLLKKRPDLDKDSRT</sequence>
<feature type="transmembrane region" description="Helical" evidence="6">
    <location>
        <begin position="445"/>
        <end position="464"/>
    </location>
</feature>
<comment type="subcellular location">
    <subcellularLocation>
        <location evidence="1">Membrane</location>
        <topology evidence="1">Multi-pass membrane protein</topology>
    </subcellularLocation>
</comment>
<feature type="transmembrane region" description="Helical" evidence="6">
    <location>
        <begin position="36"/>
        <end position="61"/>
    </location>
</feature>
<name>A0ABV7H6F2_9GAMM</name>
<dbReference type="RefSeq" id="WP_386714484.1">
    <property type="nucleotide sequence ID" value="NZ_JBHRSZ010000001.1"/>
</dbReference>
<feature type="transmembrane region" description="Helical" evidence="6">
    <location>
        <begin position="141"/>
        <end position="162"/>
    </location>
</feature>
<feature type="transmembrane region" description="Helical" evidence="6">
    <location>
        <begin position="351"/>
        <end position="372"/>
    </location>
</feature>
<dbReference type="Proteomes" id="UP001595476">
    <property type="component" value="Unassembled WGS sequence"/>
</dbReference>
<dbReference type="InterPro" id="IPR011701">
    <property type="entry name" value="MFS"/>
</dbReference>